<dbReference type="WBParaSite" id="Gr19_v10_g3877.t1">
    <property type="protein sequence ID" value="Gr19_v10_g3877.t1"/>
    <property type="gene ID" value="Gr19_v10_g3877"/>
</dbReference>
<reference evidence="3" key="1">
    <citation type="submission" date="2022-11" db="UniProtKB">
        <authorList>
            <consortium name="WormBaseParasite"/>
        </authorList>
    </citation>
    <scope>IDENTIFICATION</scope>
</reference>
<dbReference type="Proteomes" id="UP000887572">
    <property type="component" value="Unplaced"/>
</dbReference>
<accession>A0A914HSS1</accession>
<sequence>MDKVNIEGAETFIDCTVIPSVELEYDGVTNGAEKDEYSVKELKARMAVLMGGMGTDIAQIEDNAAMIADATSRRGRRLTRAQRRETIAELKEEAEAAARAVLRKETIKKLNGDSSTEMAALKRAALKRAALKRRRTEMAALKRQH</sequence>
<feature type="coiled-coil region" evidence="1">
    <location>
        <begin position="80"/>
        <end position="107"/>
    </location>
</feature>
<dbReference type="AlphaFoldDB" id="A0A914HSS1"/>
<evidence type="ECO:0000313" key="2">
    <source>
        <dbReference type="Proteomes" id="UP000887572"/>
    </source>
</evidence>
<organism evidence="2 3">
    <name type="scientific">Globodera rostochiensis</name>
    <name type="common">Golden nematode worm</name>
    <name type="synonym">Heterodera rostochiensis</name>
    <dbReference type="NCBI Taxonomy" id="31243"/>
    <lineage>
        <taxon>Eukaryota</taxon>
        <taxon>Metazoa</taxon>
        <taxon>Ecdysozoa</taxon>
        <taxon>Nematoda</taxon>
        <taxon>Chromadorea</taxon>
        <taxon>Rhabditida</taxon>
        <taxon>Tylenchina</taxon>
        <taxon>Tylenchomorpha</taxon>
        <taxon>Tylenchoidea</taxon>
        <taxon>Heteroderidae</taxon>
        <taxon>Heteroderinae</taxon>
        <taxon>Globodera</taxon>
    </lineage>
</organism>
<keyword evidence="1" id="KW-0175">Coiled coil</keyword>
<evidence type="ECO:0000313" key="3">
    <source>
        <dbReference type="WBParaSite" id="Gr19_v10_g3877.t1"/>
    </source>
</evidence>
<protein>
    <submittedName>
        <fullName evidence="3">Uncharacterized protein</fullName>
    </submittedName>
</protein>
<keyword evidence="2" id="KW-1185">Reference proteome</keyword>
<evidence type="ECO:0000256" key="1">
    <source>
        <dbReference type="SAM" id="Coils"/>
    </source>
</evidence>
<proteinExistence type="predicted"/>
<name>A0A914HSS1_GLORO</name>